<sequence length="345" mass="37572">MARPELPNVATLPLLLLAVWLMAGGAIAGDTACSKVCLAFEFMAPPTPAYAYPPLSFFYGSNDNICYDAIGNITAYLDQPLFKAADSGLISQMVSGFAGGDRSCGPNSIKWCATFASQSDAVTMQETVRRGAEQILNNFFCPAVPGGNCLPQLDVSAVCQPLRPPFPSCECNKKRNVTPLRLVSFPVIEPGRTSKTTLYCFRIGSSRPSVPPSPLHYFHTDFTPSYCSNSARFLYVVIPVCRDSCLNPCTSTYLLKAEIWADDTKRRAVRGTRTTKYRGDPVWGSPSWMAFGENTLKITPLNWTMSEAVGGEICIEISNELQQLSDLCIGGSWCVRVPVPAACVR</sequence>
<proteinExistence type="predicted"/>
<gene>
    <name evidence="3" type="ORF">VOLCADRAFT_95799</name>
</gene>
<feature type="signal peptide" evidence="1">
    <location>
        <begin position="1"/>
        <end position="28"/>
    </location>
</feature>
<accession>D8U8F0</accession>
<feature type="domain" description="Pherophorin" evidence="2">
    <location>
        <begin position="166"/>
        <end position="328"/>
    </location>
</feature>
<keyword evidence="4" id="KW-1185">Reference proteome</keyword>
<feature type="chain" id="PRO_5003124254" description="Pherophorin domain-containing protein" evidence="1">
    <location>
        <begin position="29"/>
        <end position="345"/>
    </location>
</feature>
<evidence type="ECO:0000313" key="3">
    <source>
        <dbReference type="EMBL" id="EFJ43965.1"/>
    </source>
</evidence>
<name>D8U8F0_VOLCA</name>
<keyword evidence="1" id="KW-0732">Signal</keyword>
<evidence type="ECO:0000313" key="4">
    <source>
        <dbReference type="Proteomes" id="UP000001058"/>
    </source>
</evidence>
<dbReference type="InterPro" id="IPR024616">
    <property type="entry name" value="Pherophorin"/>
</dbReference>
<evidence type="ECO:0000259" key="2">
    <source>
        <dbReference type="Pfam" id="PF12499"/>
    </source>
</evidence>
<evidence type="ECO:0000256" key="1">
    <source>
        <dbReference type="SAM" id="SignalP"/>
    </source>
</evidence>
<protein>
    <recommendedName>
        <fullName evidence="2">Pherophorin domain-containing protein</fullName>
    </recommendedName>
</protein>
<dbReference type="RefSeq" id="XP_002954977.1">
    <property type="nucleotide sequence ID" value="XM_002954931.1"/>
</dbReference>
<dbReference type="OrthoDB" id="10364646at2759"/>
<dbReference type="InParanoid" id="D8U8F0"/>
<dbReference type="Proteomes" id="UP000001058">
    <property type="component" value="Unassembled WGS sequence"/>
</dbReference>
<dbReference type="AlphaFoldDB" id="D8U8F0"/>
<organism evidence="4">
    <name type="scientific">Volvox carteri f. nagariensis</name>
    <dbReference type="NCBI Taxonomy" id="3068"/>
    <lineage>
        <taxon>Eukaryota</taxon>
        <taxon>Viridiplantae</taxon>
        <taxon>Chlorophyta</taxon>
        <taxon>core chlorophytes</taxon>
        <taxon>Chlorophyceae</taxon>
        <taxon>CS clade</taxon>
        <taxon>Chlamydomonadales</taxon>
        <taxon>Volvocaceae</taxon>
        <taxon>Volvox</taxon>
    </lineage>
</organism>
<dbReference type="GeneID" id="9621779"/>
<reference evidence="3 4" key="1">
    <citation type="journal article" date="2010" name="Science">
        <title>Genomic analysis of organismal complexity in the multicellular green alga Volvox carteri.</title>
        <authorList>
            <person name="Prochnik S.E."/>
            <person name="Umen J."/>
            <person name="Nedelcu A.M."/>
            <person name="Hallmann A."/>
            <person name="Miller S.M."/>
            <person name="Nishii I."/>
            <person name="Ferris P."/>
            <person name="Kuo A."/>
            <person name="Mitros T."/>
            <person name="Fritz-Laylin L.K."/>
            <person name="Hellsten U."/>
            <person name="Chapman J."/>
            <person name="Simakov O."/>
            <person name="Rensing S.A."/>
            <person name="Terry A."/>
            <person name="Pangilinan J."/>
            <person name="Kapitonov V."/>
            <person name="Jurka J."/>
            <person name="Salamov A."/>
            <person name="Shapiro H."/>
            <person name="Schmutz J."/>
            <person name="Grimwood J."/>
            <person name="Lindquist E."/>
            <person name="Lucas S."/>
            <person name="Grigoriev I.V."/>
            <person name="Schmitt R."/>
            <person name="Kirk D."/>
            <person name="Rokhsar D.S."/>
        </authorList>
    </citation>
    <scope>NUCLEOTIDE SEQUENCE [LARGE SCALE GENOMIC DNA]</scope>
    <source>
        <strain evidence="4">f. Nagariensis / Eve</strain>
    </source>
</reference>
<dbReference type="EMBL" id="GL378368">
    <property type="protein sequence ID" value="EFJ43965.1"/>
    <property type="molecule type" value="Genomic_DNA"/>
</dbReference>
<dbReference type="Pfam" id="PF12499">
    <property type="entry name" value="DUF3707"/>
    <property type="match status" value="1"/>
</dbReference>
<dbReference type="KEGG" id="vcn:VOLCADRAFT_95799"/>